<sequence>MKIAILGFGREGHSILKFLRKTRINADYHADKRGYKNIGKNQRKHLRKHLRKSAADEILVLDKNRNVKVPRGVKTHLGKNYLKNLERFDVIFRSPGIPYFLPEIQKAKKQGVKISSATNLFFERYPGKIVGITGTKGKGTTATLLYKILGAAGKDVFLAGNIGKPSLDLLSNTQINADSHAQPRLDGESRRADKRRYKNISENQRSNQRESVYIILELSSFQLQDLKKSPSIAAVLDIFPDHLDAHKNLKEYYDAKANIARYQKSGDKIFFFKNNNLSRHVASKSKGKKISVNEKSFKLFSQDDLLIKGAHNFKNAVMAAIVAKSLGVSEKIILETAKKFKGLHYRTQLIKKIRGVSYYNDSASTNPFSTIAALKSFSQPVILICGGASKNTDFKKFGGEAGKMAKKIILFGQNKKEMRKTIKTSSKIKMAGTLNEAVKIAFSLSSPGDVVLFSPASTSFDMFDNYIDRGRAFDKIIKALN</sequence>
<proteinExistence type="inferred from homology"/>
<keyword evidence="7 9" id="KW-0067">ATP-binding</keyword>
<evidence type="ECO:0000256" key="7">
    <source>
        <dbReference type="ARBA" id="ARBA00022840"/>
    </source>
</evidence>
<evidence type="ECO:0000256" key="2">
    <source>
        <dbReference type="ARBA" id="ARBA00004752"/>
    </source>
</evidence>
<dbReference type="GO" id="GO:0008360">
    <property type="term" value="P:regulation of cell shape"/>
    <property type="evidence" value="ECO:0007669"/>
    <property type="project" value="UniProtKB-KW"/>
</dbReference>
<dbReference type="Pfam" id="PF21799">
    <property type="entry name" value="MurD-like_N"/>
    <property type="match status" value="1"/>
</dbReference>
<protein>
    <recommendedName>
        <fullName evidence="9 10">UDP-N-acetylmuramoylalanine--D-glutamate ligase</fullName>
        <ecNumber evidence="9 10">6.3.2.9</ecNumber>
    </recommendedName>
    <alternativeName>
        <fullName evidence="9">D-glutamic acid-adding enzyme</fullName>
    </alternativeName>
    <alternativeName>
        <fullName evidence="9">UDP-N-acetylmuramoyl-L-alanyl-D-glutamate synthetase</fullName>
    </alternativeName>
</protein>
<evidence type="ECO:0000256" key="10">
    <source>
        <dbReference type="RuleBase" id="RU003664"/>
    </source>
</evidence>
<evidence type="ECO:0000256" key="9">
    <source>
        <dbReference type="HAMAP-Rule" id="MF_00639"/>
    </source>
</evidence>
<dbReference type="GO" id="GO:0005524">
    <property type="term" value="F:ATP binding"/>
    <property type="evidence" value="ECO:0007669"/>
    <property type="project" value="UniProtKB-UniRule"/>
</dbReference>
<dbReference type="Gene3D" id="3.40.50.720">
    <property type="entry name" value="NAD(P)-binding Rossmann-like Domain"/>
    <property type="match status" value="1"/>
</dbReference>
<dbReference type="GO" id="GO:0004326">
    <property type="term" value="F:tetrahydrofolylpolyglutamate synthase activity"/>
    <property type="evidence" value="ECO:0007669"/>
    <property type="project" value="InterPro"/>
</dbReference>
<dbReference type="Gene3D" id="3.40.1190.10">
    <property type="entry name" value="Mur-like, catalytic domain"/>
    <property type="match status" value="1"/>
</dbReference>
<dbReference type="STRING" id="1798649.A3B13_00425"/>
<evidence type="ECO:0000259" key="12">
    <source>
        <dbReference type="Pfam" id="PF08245"/>
    </source>
</evidence>
<dbReference type="EMBL" id="MHKZ01000012">
    <property type="protein sequence ID" value="OGZ00794.1"/>
    <property type="molecule type" value="Genomic_DNA"/>
</dbReference>
<dbReference type="InterPro" id="IPR018109">
    <property type="entry name" value="Folylpolyglutamate_synth_CS"/>
</dbReference>
<dbReference type="GO" id="GO:0071555">
    <property type="term" value="P:cell wall organization"/>
    <property type="evidence" value="ECO:0007669"/>
    <property type="project" value="UniProtKB-KW"/>
</dbReference>
<evidence type="ECO:0000256" key="6">
    <source>
        <dbReference type="ARBA" id="ARBA00022741"/>
    </source>
</evidence>
<keyword evidence="8 9" id="KW-0131">Cell cycle</keyword>
<dbReference type="Pfam" id="PF08245">
    <property type="entry name" value="Mur_ligase_M"/>
    <property type="match status" value="1"/>
</dbReference>
<dbReference type="GO" id="GO:0008764">
    <property type="term" value="F:UDP-N-acetylmuramoylalanine-D-glutamate ligase activity"/>
    <property type="evidence" value="ECO:0007669"/>
    <property type="project" value="UniProtKB-UniRule"/>
</dbReference>
<keyword evidence="9 10" id="KW-0133">Cell shape</keyword>
<accession>A0A1G2CHA8</accession>
<evidence type="ECO:0000313" key="13">
    <source>
        <dbReference type="EMBL" id="OGZ00794.1"/>
    </source>
</evidence>
<keyword evidence="4 9" id="KW-0436">Ligase</keyword>
<dbReference type="SUPFAM" id="SSF51984">
    <property type="entry name" value="MurCD N-terminal domain"/>
    <property type="match status" value="1"/>
</dbReference>
<keyword evidence="9 10" id="KW-0961">Cell wall biogenesis/degradation</keyword>
<dbReference type="InterPro" id="IPR004101">
    <property type="entry name" value="Mur_ligase_C"/>
</dbReference>
<dbReference type="InterPro" id="IPR013221">
    <property type="entry name" value="Mur_ligase_cen"/>
</dbReference>
<dbReference type="EC" id="6.3.2.9" evidence="9 10"/>
<evidence type="ECO:0000256" key="4">
    <source>
        <dbReference type="ARBA" id="ARBA00022598"/>
    </source>
</evidence>
<evidence type="ECO:0000256" key="8">
    <source>
        <dbReference type="ARBA" id="ARBA00023306"/>
    </source>
</evidence>
<name>A0A1G2CHA8_9BACT</name>
<keyword evidence="6 9" id="KW-0547">Nucleotide-binding</keyword>
<dbReference type="PROSITE" id="PS01011">
    <property type="entry name" value="FOLYLPOLYGLU_SYNT_1"/>
    <property type="match status" value="1"/>
</dbReference>
<dbReference type="PANTHER" id="PTHR43692:SF1">
    <property type="entry name" value="UDP-N-ACETYLMURAMOYLALANINE--D-GLUTAMATE LIGASE"/>
    <property type="match status" value="1"/>
</dbReference>
<dbReference type="SUPFAM" id="SSF53244">
    <property type="entry name" value="MurD-like peptide ligases, peptide-binding domain"/>
    <property type="match status" value="1"/>
</dbReference>
<dbReference type="GO" id="GO:0009252">
    <property type="term" value="P:peptidoglycan biosynthetic process"/>
    <property type="evidence" value="ECO:0007669"/>
    <property type="project" value="UniProtKB-UniRule"/>
</dbReference>
<comment type="subcellular location">
    <subcellularLocation>
        <location evidence="1 9 10">Cytoplasm</location>
    </subcellularLocation>
</comment>
<evidence type="ECO:0000313" key="14">
    <source>
        <dbReference type="Proteomes" id="UP000176287"/>
    </source>
</evidence>
<dbReference type="HAMAP" id="MF_00639">
    <property type="entry name" value="MurD"/>
    <property type="match status" value="1"/>
</dbReference>
<comment type="similarity">
    <text evidence="9">Belongs to the MurCDEF family.</text>
</comment>
<dbReference type="PANTHER" id="PTHR43692">
    <property type="entry name" value="UDP-N-ACETYLMURAMOYLALANINE--D-GLUTAMATE LIGASE"/>
    <property type="match status" value="1"/>
</dbReference>
<reference evidence="13 14" key="1">
    <citation type="journal article" date="2016" name="Nat. Commun.">
        <title>Thousands of microbial genomes shed light on interconnected biogeochemical processes in an aquifer system.</title>
        <authorList>
            <person name="Anantharaman K."/>
            <person name="Brown C.T."/>
            <person name="Hug L.A."/>
            <person name="Sharon I."/>
            <person name="Castelle C.J."/>
            <person name="Probst A.J."/>
            <person name="Thomas B.C."/>
            <person name="Singh A."/>
            <person name="Wilkins M.J."/>
            <person name="Karaoz U."/>
            <person name="Brodie E.L."/>
            <person name="Williams K.H."/>
            <person name="Hubbard S.S."/>
            <person name="Banfield J.F."/>
        </authorList>
    </citation>
    <scope>NUCLEOTIDE SEQUENCE [LARGE SCALE GENOMIC DNA]</scope>
</reference>
<dbReference type="Gene3D" id="3.90.190.20">
    <property type="entry name" value="Mur ligase, C-terminal domain"/>
    <property type="match status" value="1"/>
</dbReference>
<dbReference type="NCBIfam" id="TIGR01087">
    <property type="entry name" value="murD"/>
    <property type="match status" value="1"/>
</dbReference>
<comment type="caution">
    <text evidence="13">The sequence shown here is derived from an EMBL/GenBank/DDBJ whole genome shotgun (WGS) entry which is preliminary data.</text>
</comment>
<evidence type="ECO:0000259" key="11">
    <source>
        <dbReference type="Pfam" id="PF02875"/>
    </source>
</evidence>
<evidence type="ECO:0000256" key="3">
    <source>
        <dbReference type="ARBA" id="ARBA00022490"/>
    </source>
</evidence>
<keyword evidence="9 10" id="KW-0573">Peptidoglycan synthesis</keyword>
<keyword evidence="3 9" id="KW-0963">Cytoplasm</keyword>
<feature type="domain" description="Mur ligase C-terminal" evidence="11">
    <location>
        <begin position="346"/>
        <end position="456"/>
    </location>
</feature>
<dbReference type="SUPFAM" id="SSF53623">
    <property type="entry name" value="MurD-like peptide ligases, catalytic domain"/>
    <property type="match status" value="1"/>
</dbReference>
<dbReference type="InterPro" id="IPR036565">
    <property type="entry name" value="Mur-like_cat_sf"/>
</dbReference>
<dbReference type="InterPro" id="IPR036615">
    <property type="entry name" value="Mur_ligase_C_dom_sf"/>
</dbReference>
<dbReference type="GO" id="GO:0005737">
    <property type="term" value="C:cytoplasm"/>
    <property type="evidence" value="ECO:0007669"/>
    <property type="project" value="UniProtKB-SubCell"/>
</dbReference>
<dbReference type="UniPathway" id="UPA00219"/>
<keyword evidence="5 9" id="KW-0132">Cell division</keyword>
<gene>
    <name evidence="9" type="primary">murD</name>
    <name evidence="13" type="ORF">A3B13_00425</name>
</gene>
<dbReference type="AlphaFoldDB" id="A0A1G2CHA8"/>
<evidence type="ECO:0000256" key="1">
    <source>
        <dbReference type="ARBA" id="ARBA00004496"/>
    </source>
</evidence>
<dbReference type="Proteomes" id="UP000176287">
    <property type="component" value="Unassembled WGS sequence"/>
</dbReference>
<dbReference type="Pfam" id="PF02875">
    <property type="entry name" value="Mur_ligase_C"/>
    <property type="match status" value="1"/>
</dbReference>
<comment type="pathway">
    <text evidence="2 9 10">Cell wall biogenesis; peptidoglycan biosynthesis.</text>
</comment>
<comment type="function">
    <text evidence="9 10">Cell wall formation. Catalyzes the addition of glutamate to the nucleotide precursor UDP-N-acetylmuramoyl-L-alanine (UMA).</text>
</comment>
<organism evidence="13 14">
    <name type="scientific">Candidatus Liptonbacteria bacterium RIFCSPLOWO2_01_FULL_45_15</name>
    <dbReference type="NCBI Taxonomy" id="1798649"/>
    <lineage>
        <taxon>Bacteria</taxon>
        <taxon>Candidatus Liptoniibacteriota</taxon>
    </lineage>
</organism>
<evidence type="ECO:0000256" key="5">
    <source>
        <dbReference type="ARBA" id="ARBA00022618"/>
    </source>
</evidence>
<feature type="domain" description="Mur ligase central" evidence="12">
    <location>
        <begin position="132"/>
        <end position="298"/>
    </location>
</feature>
<dbReference type="GO" id="GO:0051301">
    <property type="term" value="P:cell division"/>
    <property type="evidence" value="ECO:0007669"/>
    <property type="project" value="UniProtKB-KW"/>
</dbReference>
<feature type="binding site" evidence="9">
    <location>
        <begin position="134"/>
        <end position="140"/>
    </location>
    <ligand>
        <name>ATP</name>
        <dbReference type="ChEBI" id="CHEBI:30616"/>
    </ligand>
</feature>
<comment type="catalytic activity">
    <reaction evidence="9 10">
        <text>UDP-N-acetyl-alpha-D-muramoyl-L-alanine + D-glutamate + ATP = UDP-N-acetyl-alpha-D-muramoyl-L-alanyl-D-glutamate + ADP + phosphate + H(+)</text>
        <dbReference type="Rhea" id="RHEA:16429"/>
        <dbReference type="ChEBI" id="CHEBI:15378"/>
        <dbReference type="ChEBI" id="CHEBI:29986"/>
        <dbReference type="ChEBI" id="CHEBI:30616"/>
        <dbReference type="ChEBI" id="CHEBI:43474"/>
        <dbReference type="ChEBI" id="CHEBI:83898"/>
        <dbReference type="ChEBI" id="CHEBI:83900"/>
        <dbReference type="ChEBI" id="CHEBI:456216"/>
        <dbReference type="EC" id="6.3.2.9"/>
    </reaction>
</comment>
<dbReference type="InterPro" id="IPR005762">
    <property type="entry name" value="MurD"/>
</dbReference>